<dbReference type="Pfam" id="PF13432">
    <property type="entry name" value="TPR_16"/>
    <property type="match status" value="1"/>
</dbReference>
<keyword evidence="4" id="KW-0812">Transmembrane</keyword>
<feature type="transmembrane region" description="Helical" evidence="4">
    <location>
        <begin position="346"/>
        <end position="365"/>
    </location>
</feature>
<dbReference type="Pfam" id="PF14559">
    <property type="entry name" value="TPR_19"/>
    <property type="match status" value="1"/>
</dbReference>
<dbReference type="PANTHER" id="PTHR12558:SF13">
    <property type="entry name" value="CELL DIVISION CYCLE PROTEIN 27 HOMOLOG"/>
    <property type="match status" value="1"/>
</dbReference>
<dbReference type="OrthoDB" id="2986488at2"/>
<dbReference type="SUPFAM" id="SSF48452">
    <property type="entry name" value="TPR-like"/>
    <property type="match status" value="1"/>
</dbReference>
<evidence type="ECO:0000313" key="6">
    <source>
        <dbReference type="EMBL" id="SFJ36356.1"/>
    </source>
</evidence>
<feature type="transmembrane region" description="Helical" evidence="4">
    <location>
        <begin position="395"/>
        <end position="424"/>
    </location>
</feature>
<dbReference type="Gene3D" id="1.25.40.10">
    <property type="entry name" value="Tetratricopeptide repeat domain"/>
    <property type="match status" value="2"/>
</dbReference>
<dbReference type="Pfam" id="PF00226">
    <property type="entry name" value="DnaJ"/>
    <property type="match status" value="1"/>
</dbReference>
<feature type="domain" description="J" evidence="5">
    <location>
        <begin position="3"/>
        <end position="72"/>
    </location>
</feature>
<dbReference type="GO" id="GO:0006260">
    <property type="term" value="P:DNA replication"/>
    <property type="evidence" value="ECO:0007669"/>
    <property type="project" value="UniProtKB-KW"/>
</dbReference>
<evidence type="ECO:0000256" key="4">
    <source>
        <dbReference type="SAM" id="Phobius"/>
    </source>
</evidence>
<evidence type="ECO:0000313" key="7">
    <source>
        <dbReference type="Proteomes" id="UP000199545"/>
    </source>
</evidence>
<organism evidence="6 7">
    <name type="scientific">Thermoflavimicrobium dichotomicum</name>
    <dbReference type="NCBI Taxonomy" id="46223"/>
    <lineage>
        <taxon>Bacteria</taxon>
        <taxon>Bacillati</taxon>
        <taxon>Bacillota</taxon>
        <taxon>Bacilli</taxon>
        <taxon>Bacillales</taxon>
        <taxon>Thermoactinomycetaceae</taxon>
        <taxon>Thermoflavimicrobium</taxon>
    </lineage>
</organism>
<dbReference type="RefSeq" id="WP_093229878.1">
    <property type="nucleotide sequence ID" value="NZ_FORR01000008.1"/>
</dbReference>
<feature type="repeat" description="TPR" evidence="3">
    <location>
        <begin position="129"/>
        <end position="162"/>
    </location>
</feature>
<name>A0A1I3QTC0_9BACL</name>
<dbReference type="Gene3D" id="1.10.287.110">
    <property type="entry name" value="DnaJ domain"/>
    <property type="match status" value="1"/>
</dbReference>
<accession>A0A1I3QTC0</accession>
<dbReference type="InterPro" id="IPR019734">
    <property type="entry name" value="TPR_rpt"/>
</dbReference>
<dbReference type="PROSITE" id="PS50076">
    <property type="entry name" value="DNAJ_2"/>
    <property type="match status" value="1"/>
</dbReference>
<gene>
    <name evidence="6" type="ORF">SAMN05421852_10859</name>
</gene>
<dbReference type="SUPFAM" id="SSF46565">
    <property type="entry name" value="Chaperone J-domain"/>
    <property type="match status" value="1"/>
</dbReference>
<dbReference type="InterPro" id="IPR001623">
    <property type="entry name" value="DnaJ_domain"/>
</dbReference>
<dbReference type="SMART" id="SM00028">
    <property type="entry name" value="TPR"/>
    <property type="match status" value="4"/>
</dbReference>
<evidence type="ECO:0000256" key="3">
    <source>
        <dbReference type="PROSITE-ProRule" id="PRU00339"/>
    </source>
</evidence>
<feature type="transmembrane region" description="Helical" evidence="4">
    <location>
        <begin position="314"/>
        <end position="334"/>
    </location>
</feature>
<keyword evidence="4" id="KW-0472">Membrane</keyword>
<keyword evidence="7" id="KW-1185">Reference proteome</keyword>
<dbReference type="AlphaFoldDB" id="A0A1I3QTC0"/>
<reference evidence="6 7" key="1">
    <citation type="submission" date="2016-10" db="EMBL/GenBank/DDBJ databases">
        <authorList>
            <person name="de Groot N.N."/>
        </authorList>
    </citation>
    <scope>NUCLEOTIDE SEQUENCE [LARGE SCALE GENOMIC DNA]</scope>
    <source>
        <strain evidence="6 7">DSM 44778</strain>
    </source>
</reference>
<dbReference type="PANTHER" id="PTHR12558">
    <property type="entry name" value="CELL DIVISION CYCLE 16,23,27"/>
    <property type="match status" value="1"/>
</dbReference>
<evidence type="ECO:0000259" key="5">
    <source>
        <dbReference type="PROSITE" id="PS50076"/>
    </source>
</evidence>
<sequence>MQNYYELLNISPSATTEEIRQVLVRELRKWTQRTNSPHFEKRQEAERMVRKLEEIEAILLNEERRRAYDEQLKSASANISHSSLDVSAEYSSANIQQEIAQGWKLLKQGKSIDALLLVRKLVEQAPNHDETWALLAHARFQNGEKEEAIQAMVRACELNPQSEYFIFLGDIYRSFQRLDQAEKCYQQAAQLNLQDFSALYKLGTLYLELKQYQKAIEYLERCQQRNPHSPEVNRELARAYFEMATSDWVEIPSGNPYLPQGLYPVNQNLNLTKTEVYLQRASQLSFMDYELRGKLESAKRNLAHIKGRKFTGSWVWAIASVVMFWGIIWMNYFTANLDYTKQWDNVIAMFGYPILYIISAYSPRLRIFKEAAKRRSPRTDFAYLFDWLKERTGDWAYLLTLVIMALCFPVINFILPVVIVYNFYQNYIRSWSEKA</sequence>
<keyword evidence="3" id="KW-0802">TPR repeat</keyword>
<proteinExistence type="predicted"/>
<protein>
    <submittedName>
        <fullName evidence="6">Tetratricopeptide repeat-containing protein</fullName>
    </submittedName>
</protein>
<evidence type="ECO:0000256" key="2">
    <source>
        <dbReference type="ARBA" id="ARBA00023016"/>
    </source>
</evidence>
<dbReference type="EMBL" id="FORR01000008">
    <property type="protein sequence ID" value="SFJ36356.1"/>
    <property type="molecule type" value="Genomic_DNA"/>
</dbReference>
<dbReference type="InterPro" id="IPR011990">
    <property type="entry name" value="TPR-like_helical_dom_sf"/>
</dbReference>
<feature type="repeat" description="TPR" evidence="3">
    <location>
        <begin position="196"/>
        <end position="229"/>
    </location>
</feature>
<dbReference type="Proteomes" id="UP000199545">
    <property type="component" value="Unassembled WGS sequence"/>
</dbReference>
<keyword evidence="4" id="KW-1133">Transmembrane helix</keyword>
<dbReference type="InterPro" id="IPR036869">
    <property type="entry name" value="J_dom_sf"/>
</dbReference>
<evidence type="ECO:0000256" key="1">
    <source>
        <dbReference type="ARBA" id="ARBA00022705"/>
    </source>
</evidence>
<dbReference type="PROSITE" id="PS50005">
    <property type="entry name" value="TPR"/>
    <property type="match status" value="2"/>
</dbReference>
<keyword evidence="2" id="KW-0346">Stress response</keyword>
<keyword evidence="1" id="KW-0235">DNA replication</keyword>
<dbReference type="PROSITE" id="PS50293">
    <property type="entry name" value="TPR_REGION"/>
    <property type="match status" value="1"/>
</dbReference>
<dbReference type="STRING" id="46223.SAMN05421852_10859"/>